<dbReference type="RefSeq" id="WP_118174293.1">
    <property type="nucleotide sequence ID" value="NZ_JAQEAO010000016.1"/>
</dbReference>
<name>A0A414NZG3_9FIRM</name>
<dbReference type="AlphaFoldDB" id="A0A414NZG3"/>
<comment type="caution">
    <text evidence="2">The sequence shown here is derived from an EMBL/GenBank/DDBJ whole genome shotgun (WGS) entry which is preliminary data.</text>
</comment>
<feature type="compositionally biased region" description="Basic and acidic residues" evidence="1">
    <location>
        <begin position="494"/>
        <end position="520"/>
    </location>
</feature>
<accession>A0A414NZG3</accession>
<gene>
    <name evidence="2" type="ORF">DW674_00270</name>
</gene>
<dbReference type="OrthoDB" id="1395829at2"/>
<sequence length="626" mass="70601">MREDGKWRFASNNKGIVDGFNDPGIETFSANSIASMVREVIQNSVDQQVDDSRPVVVDFDFFQVTQDEIPGGRQLENIFDRCITASKGDPVATGFFQQAQKLMKGKIDVLRISDHNTTGLVGAETDDTKTPWHQLVKGRGSSNKNINSGGSFGIGKAAPLACSYFHTIFYASKVDAIDSYVGVSRLLSFKEKESGFFGKEYTTTGTGFYSSSDNMNAILKPFAMGHFKRRDNGTDIYILALEKDKDLYGTIRLAVLENFFVSIEFQKLIVHVGQDTINRNSLAQYIAQLDDKKYAALKDYYNLLIHRHDDPEENRVISLDADEYGKKYGIKDGECTLLLHQGEELNQRVLMTRKTGMTLFPQSRLGNSISYTGILLIQGDTMNQIFKTMEMPAHDKWEPGRCKVNKTFYENAYTDLKQYLRKKIIENFGAPQQDIEAAYGMDEFFADAAGDGALNVELKERKPKAKMIKRKARRRRTDREIKVKEPPEEGGLDDNPRTDDKKDDPKKDGRTTKDPADPAKKKYNFKFRAVKKRLVANNMMNGEFTLAFTIPISKSRIRLEVVGLAERGNYKIPVHNVRIDGNDSAVEVEKNSITFGPAKKGQTIAAHFSTGFQGPMMMEVNYYEAK</sequence>
<feature type="compositionally biased region" description="Basic and acidic residues" evidence="1">
    <location>
        <begin position="477"/>
        <end position="487"/>
    </location>
</feature>
<evidence type="ECO:0000313" key="2">
    <source>
        <dbReference type="EMBL" id="RHF53336.1"/>
    </source>
</evidence>
<protein>
    <submittedName>
        <fullName evidence="2">Uncharacterized protein</fullName>
    </submittedName>
</protein>
<dbReference type="Proteomes" id="UP000283442">
    <property type="component" value="Unassembled WGS sequence"/>
</dbReference>
<feature type="region of interest" description="Disordered" evidence="1">
    <location>
        <begin position="464"/>
        <end position="520"/>
    </location>
</feature>
<organism evidence="2 3">
    <name type="scientific">Mitsuokella multacida</name>
    <dbReference type="NCBI Taxonomy" id="52226"/>
    <lineage>
        <taxon>Bacteria</taxon>
        <taxon>Bacillati</taxon>
        <taxon>Bacillota</taxon>
        <taxon>Negativicutes</taxon>
        <taxon>Selenomonadales</taxon>
        <taxon>Selenomonadaceae</taxon>
        <taxon>Mitsuokella</taxon>
    </lineage>
</organism>
<dbReference type="EMBL" id="QRHE01000001">
    <property type="protein sequence ID" value="RHF53336.1"/>
    <property type="molecule type" value="Genomic_DNA"/>
</dbReference>
<feature type="compositionally biased region" description="Basic residues" evidence="1">
    <location>
        <begin position="464"/>
        <end position="476"/>
    </location>
</feature>
<evidence type="ECO:0000313" key="3">
    <source>
        <dbReference type="Proteomes" id="UP000283442"/>
    </source>
</evidence>
<proteinExistence type="predicted"/>
<reference evidence="2 3" key="1">
    <citation type="submission" date="2018-08" db="EMBL/GenBank/DDBJ databases">
        <title>A genome reference for cultivated species of the human gut microbiota.</title>
        <authorList>
            <person name="Zou Y."/>
            <person name="Xue W."/>
            <person name="Luo G."/>
        </authorList>
    </citation>
    <scope>NUCLEOTIDE SEQUENCE [LARGE SCALE GENOMIC DNA]</scope>
    <source>
        <strain evidence="2 3">AM25-21AC</strain>
    </source>
</reference>
<evidence type="ECO:0000256" key="1">
    <source>
        <dbReference type="SAM" id="MobiDB-lite"/>
    </source>
</evidence>